<feature type="region of interest" description="Disordered" evidence="1">
    <location>
        <begin position="642"/>
        <end position="669"/>
    </location>
</feature>
<gene>
    <name evidence="3" type="ORF">SEMRO_1804_G298700.1</name>
</gene>
<feature type="compositionally biased region" description="Polar residues" evidence="1">
    <location>
        <begin position="646"/>
        <end position="656"/>
    </location>
</feature>
<comment type="caution">
    <text evidence="3">The sequence shown here is derived from an EMBL/GenBank/DDBJ whole genome shotgun (WGS) entry which is preliminary data.</text>
</comment>
<dbReference type="Pfam" id="PF07712">
    <property type="entry name" value="SURNod19"/>
    <property type="match status" value="1"/>
</dbReference>
<protein>
    <submittedName>
        <fullName evidence="3">Uncharacterized protein</fullName>
    </submittedName>
</protein>
<name>A0A9N8EX09_9STRA</name>
<evidence type="ECO:0000256" key="1">
    <source>
        <dbReference type="SAM" id="MobiDB-lite"/>
    </source>
</evidence>
<reference evidence="3" key="1">
    <citation type="submission" date="2020-06" db="EMBL/GenBank/DDBJ databases">
        <authorList>
            <consortium name="Plant Systems Biology data submission"/>
        </authorList>
    </citation>
    <scope>NUCLEOTIDE SEQUENCE</scope>
    <source>
        <strain evidence="3">D6</strain>
    </source>
</reference>
<feature type="chain" id="PRO_5040299030" evidence="2">
    <location>
        <begin position="30"/>
        <end position="846"/>
    </location>
</feature>
<proteinExistence type="predicted"/>
<dbReference type="Proteomes" id="UP001153069">
    <property type="component" value="Unassembled WGS sequence"/>
</dbReference>
<dbReference type="InterPro" id="IPR011692">
    <property type="entry name" value="Stress_up-reg_Nod19"/>
</dbReference>
<sequence length="846" mass="93531">MMLCLDSLLPPLASTCCILLSFLLVTASAKNMNGVSGQYKIANGLSSSSSSAQQQYSTDYTAEYFEVYSAVIKTRYSEVFWASMPPVPLPHHVVERFRNKTMAVVGYEVDQVHRDDTPVPITHAYNHHYCSWLVNSKRAKLVKKAASEEIIRAGLTHGSDEHWATQLLMDDDDRTGGGGDPMVQFFSEGNGGEMRLSYHGYPKGYAQLIASPDTFHLQPMQIDTWNRAEPTAKFQPGPLPRRSRIPPTAGYSGLLECPCSDRIVKQWNISYHLLQQQEQQDNSNNDNHCDDPVQSQAECWASAEQVTKGSVFRHFSSTGNNSSMAMNKPVGCSLVQHANGTVDVFWNHNKTSTAAESSDIREASSWMLQSRTRLENDDNLHSAVASTVIEADKVAYAAGAINITVAIQNSNADDAVIIMLVGPPDKWFGVGFGSHSMCRHAQSDQCPDGGPYAIIVEGDTVQERQLGNHGPGTVLPHDDDRTWKVHRNDIVGGNRTVVVTRPRRGAVFSFDDVDEKSLPIIMARGCNMTFAQHCGHGPGDLQFLRPETTNEICRSGIEGTIQNRKFRQEGRCPSFPRGDLKQHRNPTCEIETYQGGLYCCNHGQSLLDHNQSIPWPDQYLEYQLKFRFYFEEYMPVAAPADADGQIEQSQELSTTATEEEEGSDHGPSHQNLVRLIWATEGNAGEYDIAQCSNNTPPSQCIHVITSRFSVRDLLHDCGTHKDASFCTGIGSTNATLTAGINLIFASAHCHANSCLSMELYHANTGQLLCRVEPIYGQSDDGHGAYGDERGYLALPPCLWGSPSEGLPEPFFLPLDAELLSIKRNNNTLPHTGEMSLWQMRGIVIPK</sequence>
<evidence type="ECO:0000313" key="3">
    <source>
        <dbReference type="EMBL" id="CAB9526280.1"/>
    </source>
</evidence>
<feature type="signal peptide" evidence="2">
    <location>
        <begin position="1"/>
        <end position="29"/>
    </location>
</feature>
<evidence type="ECO:0000313" key="4">
    <source>
        <dbReference type="Proteomes" id="UP001153069"/>
    </source>
</evidence>
<keyword evidence="2" id="KW-0732">Signal</keyword>
<dbReference type="AlphaFoldDB" id="A0A9N8EX09"/>
<organism evidence="3 4">
    <name type="scientific">Seminavis robusta</name>
    <dbReference type="NCBI Taxonomy" id="568900"/>
    <lineage>
        <taxon>Eukaryota</taxon>
        <taxon>Sar</taxon>
        <taxon>Stramenopiles</taxon>
        <taxon>Ochrophyta</taxon>
        <taxon>Bacillariophyta</taxon>
        <taxon>Bacillariophyceae</taxon>
        <taxon>Bacillariophycidae</taxon>
        <taxon>Naviculales</taxon>
        <taxon>Naviculaceae</taxon>
        <taxon>Seminavis</taxon>
    </lineage>
</organism>
<accession>A0A9N8EX09</accession>
<keyword evidence="4" id="KW-1185">Reference proteome</keyword>
<evidence type="ECO:0000256" key="2">
    <source>
        <dbReference type="SAM" id="SignalP"/>
    </source>
</evidence>
<dbReference type="OrthoDB" id="43999at2759"/>
<dbReference type="EMBL" id="CAICTM010001802">
    <property type="protein sequence ID" value="CAB9526280.1"/>
    <property type="molecule type" value="Genomic_DNA"/>
</dbReference>